<dbReference type="EMBL" id="VSSQ01046464">
    <property type="protein sequence ID" value="MPN00438.1"/>
    <property type="molecule type" value="Genomic_DNA"/>
</dbReference>
<feature type="domain" description="HTH cro/C1-type" evidence="1">
    <location>
        <begin position="123"/>
        <end position="143"/>
    </location>
</feature>
<sequence length="174" mass="20954">MSLLLILSCAKITSFLKRDSKRIASIIIVEVSQSYILCNLFYKYIKNNDIYVVEHVVFYKLFYFMKFHREIFRYKVAVGIVLKQLRREILIDGKPMTQEFLNNDISEKYNKSWNSAREETLPNTTLENLYLISDYFKIDIDYFFQLVKKITKKEIDDTIERKIRLNNLYKELQS</sequence>
<name>A0A645EEK3_9ZZZZ</name>
<accession>A0A645EEK3</accession>
<dbReference type="PROSITE" id="PS50943">
    <property type="entry name" value="HTH_CROC1"/>
    <property type="match status" value="1"/>
</dbReference>
<dbReference type="InterPro" id="IPR001387">
    <property type="entry name" value="Cro/C1-type_HTH"/>
</dbReference>
<comment type="caution">
    <text evidence="2">The sequence shown here is derived from an EMBL/GenBank/DDBJ whole genome shotgun (WGS) entry which is preliminary data.</text>
</comment>
<evidence type="ECO:0000313" key="2">
    <source>
        <dbReference type="EMBL" id="MPN00438.1"/>
    </source>
</evidence>
<evidence type="ECO:0000259" key="1">
    <source>
        <dbReference type="PROSITE" id="PS50943"/>
    </source>
</evidence>
<dbReference type="AlphaFoldDB" id="A0A645EEK3"/>
<organism evidence="2">
    <name type="scientific">bioreactor metagenome</name>
    <dbReference type="NCBI Taxonomy" id="1076179"/>
    <lineage>
        <taxon>unclassified sequences</taxon>
        <taxon>metagenomes</taxon>
        <taxon>ecological metagenomes</taxon>
    </lineage>
</organism>
<reference evidence="2" key="1">
    <citation type="submission" date="2019-08" db="EMBL/GenBank/DDBJ databases">
        <authorList>
            <person name="Kucharzyk K."/>
            <person name="Murdoch R.W."/>
            <person name="Higgins S."/>
            <person name="Loffler F."/>
        </authorList>
    </citation>
    <scope>NUCLEOTIDE SEQUENCE</scope>
</reference>
<gene>
    <name evidence="2" type="ORF">SDC9_147633</name>
</gene>
<protein>
    <recommendedName>
        <fullName evidence="1">HTH cro/C1-type domain-containing protein</fullName>
    </recommendedName>
</protein>
<proteinExistence type="predicted"/>